<protein>
    <recommendedName>
        <fullName evidence="1">Protein kinase domain-containing protein</fullName>
    </recommendedName>
</protein>
<evidence type="ECO:0000259" key="1">
    <source>
        <dbReference type="PROSITE" id="PS50011"/>
    </source>
</evidence>
<reference evidence="2 3" key="1">
    <citation type="submission" date="2023-05" db="EMBL/GenBank/DDBJ databases">
        <title>A 100% complete, gapless, phased diploid assembly of the Scenedesmus obliquus UTEX 3031 genome.</title>
        <authorList>
            <person name="Biondi T.C."/>
            <person name="Hanschen E.R."/>
            <person name="Kwon T."/>
            <person name="Eng W."/>
            <person name="Kruse C.P.S."/>
            <person name="Koehler S.I."/>
            <person name="Kunde Y."/>
            <person name="Gleasner C.D."/>
            <person name="You Mak K.T."/>
            <person name="Polle J."/>
            <person name="Hovde B.T."/>
            <person name="Starkenburg S.R."/>
        </authorList>
    </citation>
    <scope>NUCLEOTIDE SEQUENCE [LARGE SCALE GENOMIC DNA]</scope>
    <source>
        <strain evidence="2 3">DOE0152z</strain>
    </source>
</reference>
<dbReference type="EMBL" id="CP126214">
    <property type="protein sequence ID" value="WIA16419.1"/>
    <property type="molecule type" value="Genomic_DNA"/>
</dbReference>
<dbReference type="Pfam" id="PF00069">
    <property type="entry name" value="Pkinase"/>
    <property type="match status" value="1"/>
</dbReference>
<dbReference type="PANTHER" id="PTHR46699:SF1">
    <property type="entry name" value="SERINE_THREONINE-PROTEIN KINASE STN8, CHLOROPLASTIC"/>
    <property type="match status" value="1"/>
</dbReference>
<proteinExistence type="predicted"/>
<name>A0ABY8U4N6_TETOB</name>
<keyword evidence="3" id="KW-1185">Reference proteome</keyword>
<dbReference type="SMART" id="SM00220">
    <property type="entry name" value="S_TKc"/>
    <property type="match status" value="1"/>
</dbReference>
<dbReference type="SUPFAM" id="SSF56112">
    <property type="entry name" value="Protein kinase-like (PK-like)"/>
    <property type="match status" value="1"/>
</dbReference>
<dbReference type="PANTHER" id="PTHR46699">
    <property type="entry name" value="SERINE/THREONINE-PROTEIN KINASE STN8, CHLOROPLASTIC-RELATED"/>
    <property type="match status" value="1"/>
</dbReference>
<dbReference type="PROSITE" id="PS00108">
    <property type="entry name" value="PROTEIN_KINASE_ST"/>
    <property type="match status" value="1"/>
</dbReference>
<feature type="domain" description="Protein kinase" evidence="1">
    <location>
        <begin position="128"/>
        <end position="482"/>
    </location>
</feature>
<dbReference type="Gene3D" id="1.10.510.10">
    <property type="entry name" value="Transferase(Phosphotransferase) domain 1"/>
    <property type="match status" value="1"/>
</dbReference>
<dbReference type="InterPro" id="IPR000719">
    <property type="entry name" value="Prot_kinase_dom"/>
</dbReference>
<accession>A0ABY8U4N6</accession>
<evidence type="ECO:0000313" key="2">
    <source>
        <dbReference type="EMBL" id="WIA16419.1"/>
    </source>
</evidence>
<evidence type="ECO:0000313" key="3">
    <source>
        <dbReference type="Proteomes" id="UP001244341"/>
    </source>
</evidence>
<dbReference type="PROSITE" id="PS50011">
    <property type="entry name" value="PROTEIN_KINASE_DOM"/>
    <property type="match status" value="1"/>
</dbReference>
<sequence>MQCHTSSRARLGTSQRSCSSTVVSKRSSSRYRQQAIPIPEIASIATSVESIVNELASHAGPLQPAVQVIGGDIASVAALSPTLPGLARLTGLWYLLGTKPNPLLGMLDFFALGPVSKALDRKLSARDFVLRDKLGGGNFGVTYEAVRLTGSDGTLSTRKPLTPEQKQRRVVMKRVNLDRAGVRNNFLKAGTMAKGAAESGAVESYMCDKIKRNPLVAANCAAYLGEFTAEEGTNGIQKDTQWLVWKFESDSTLGDALSGQLGTWPEDIEDIMLGRIDSSKPVEKREAAVIKGVLKQVMQGVLRLHSLGIVHRDIKPENLLITVNGEVKIIDFGAACDMCTGINFNPLYGMLDPRYSPPEELVMPQSFPKAPNPFVAALLSPFAWTYGRPDLFDSYSCGILLMQMCVPQLRSTANIRQFNNQLRGFDQDLEQWRRFNGRQMDFTQLDRSNGAGWDLATKLLARRDKYNRGRISVGQALRHRYFLPELF</sequence>
<gene>
    <name evidence="2" type="ORF">OEZ85_013110</name>
</gene>
<dbReference type="Proteomes" id="UP001244341">
    <property type="component" value="Chromosome 7b"/>
</dbReference>
<dbReference type="InterPro" id="IPR011009">
    <property type="entry name" value="Kinase-like_dom_sf"/>
</dbReference>
<dbReference type="InterPro" id="IPR008271">
    <property type="entry name" value="Ser/Thr_kinase_AS"/>
</dbReference>
<organism evidence="2 3">
    <name type="scientific">Tetradesmus obliquus</name>
    <name type="common">Green alga</name>
    <name type="synonym">Acutodesmus obliquus</name>
    <dbReference type="NCBI Taxonomy" id="3088"/>
    <lineage>
        <taxon>Eukaryota</taxon>
        <taxon>Viridiplantae</taxon>
        <taxon>Chlorophyta</taxon>
        <taxon>core chlorophytes</taxon>
        <taxon>Chlorophyceae</taxon>
        <taxon>CS clade</taxon>
        <taxon>Sphaeropleales</taxon>
        <taxon>Scenedesmaceae</taxon>
        <taxon>Tetradesmus</taxon>
    </lineage>
</organism>